<dbReference type="EMBL" id="QJKI01000023">
    <property type="protein sequence ID" value="PXX75973.1"/>
    <property type="molecule type" value="Genomic_DNA"/>
</dbReference>
<dbReference type="InterPro" id="IPR020904">
    <property type="entry name" value="Sc_DH/Rdtase_CS"/>
</dbReference>
<dbReference type="PRINTS" id="PR00081">
    <property type="entry name" value="GDHRDH"/>
</dbReference>
<dbReference type="PANTHER" id="PTHR43975">
    <property type="entry name" value="ZGC:101858"/>
    <property type="match status" value="1"/>
</dbReference>
<dbReference type="OrthoDB" id="7064009at2"/>
<dbReference type="InterPro" id="IPR002347">
    <property type="entry name" value="SDR_fam"/>
</dbReference>
<gene>
    <name evidence="3" type="ORF">DFR34_1235</name>
</gene>
<dbReference type="CDD" id="cd05233">
    <property type="entry name" value="SDR_c"/>
    <property type="match status" value="1"/>
</dbReference>
<name>A0A318KED9_9NEIS</name>
<dbReference type="PROSITE" id="PS00061">
    <property type="entry name" value="ADH_SHORT"/>
    <property type="match status" value="1"/>
</dbReference>
<dbReference type="Pfam" id="PF13561">
    <property type="entry name" value="adh_short_C2"/>
    <property type="match status" value="1"/>
</dbReference>
<reference evidence="3 4" key="1">
    <citation type="submission" date="2018-05" db="EMBL/GenBank/DDBJ databases">
        <title>Genomic Encyclopedia of Type Strains, Phase IV (KMG-IV): sequencing the most valuable type-strain genomes for metagenomic binning, comparative biology and taxonomic classification.</title>
        <authorList>
            <person name="Goeker M."/>
        </authorList>
    </citation>
    <scope>NUCLEOTIDE SEQUENCE [LARGE SCALE GENOMIC DNA]</scope>
    <source>
        <strain evidence="3 4">DSM 29661</strain>
    </source>
</reference>
<comment type="similarity">
    <text evidence="1">Belongs to the short-chain dehydrogenases/reductases (SDR) family.</text>
</comment>
<dbReference type="InterPro" id="IPR036291">
    <property type="entry name" value="NAD(P)-bd_dom_sf"/>
</dbReference>
<evidence type="ECO:0000313" key="4">
    <source>
        <dbReference type="Proteomes" id="UP000247555"/>
    </source>
</evidence>
<dbReference type="RefSeq" id="WP_110391715.1">
    <property type="nucleotide sequence ID" value="NZ_QJKI01000023.1"/>
</dbReference>
<dbReference type="Gene3D" id="3.40.50.720">
    <property type="entry name" value="NAD(P)-binding Rossmann-like Domain"/>
    <property type="match status" value="1"/>
</dbReference>
<dbReference type="InterPro" id="IPR057326">
    <property type="entry name" value="KR_dom"/>
</dbReference>
<protein>
    <submittedName>
        <fullName evidence="3">NAD(P)-dependent dehydrogenase (Short-subunit alcohol dehydrogenase family)</fullName>
    </submittedName>
</protein>
<organism evidence="3 4">
    <name type="scientific">Rivihabitans pingtungensis</name>
    <dbReference type="NCBI Taxonomy" id="1054498"/>
    <lineage>
        <taxon>Bacteria</taxon>
        <taxon>Pseudomonadati</taxon>
        <taxon>Pseudomonadota</taxon>
        <taxon>Betaproteobacteria</taxon>
        <taxon>Neisseriales</taxon>
        <taxon>Aquaspirillaceae</taxon>
        <taxon>Rivihabitans</taxon>
    </lineage>
</organism>
<accession>A0A318KED9</accession>
<evidence type="ECO:0000256" key="1">
    <source>
        <dbReference type="ARBA" id="ARBA00006484"/>
    </source>
</evidence>
<dbReference type="SUPFAM" id="SSF51735">
    <property type="entry name" value="NAD(P)-binding Rossmann-fold domains"/>
    <property type="match status" value="1"/>
</dbReference>
<keyword evidence="4" id="KW-1185">Reference proteome</keyword>
<dbReference type="AlphaFoldDB" id="A0A318KED9"/>
<dbReference type="PRINTS" id="PR00080">
    <property type="entry name" value="SDRFAMILY"/>
</dbReference>
<comment type="caution">
    <text evidence="3">The sequence shown here is derived from an EMBL/GenBank/DDBJ whole genome shotgun (WGS) entry which is preliminary data.</text>
</comment>
<evidence type="ECO:0000259" key="2">
    <source>
        <dbReference type="SMART" id="SM00822"/>
    </source>
</evidence>
<feature type="domain" description="Ketoreductase" evidence="2">
    <location>
        <begin position="11"/>
        <end position="207"/>
    </location>
</feature>
<evidence type="ECO:0000313" key="3">
    <source>
        <dbReference type="EMBL" id="PXX75973.1"/>
    </source>
</evidence>
<proteinExistence type="inferred from homology"/>
<sequence>MSSLLADLAGKSILITGASSGIGAATARLLGRAGAHLTLTARRADLLEAVAVDVRAAGGQAWACPADITVEAEHARLVDAAVAQFGRLDGAFNNAGVLGRAGPLHTLSTADFAEVMLANVQAMFWAMKAQIPVLRAQGGGAIVNTASVVAQVGFANGAAYTASKHAVLGLTRSAALENFAHGVRINAVNPGPIVTPMAEQGFGGRENLEAVLQTTPAGRPGQPEEVAGLVAFLLSAAASYVSGQGVTVDGGFTVA</sequence>
<dbReference type="PANTHER" id="PTHR43975:SF2">
    <property type="entry name" value="EG:BACR7A4.14 PROTEIN-RELATED"/>
    <property type="match status" value="1"/>
</dbReference>
<dbReference type="FunFam" id="3.40.50.720:FF:000084">
    <property type="entry name" value="Short-chain dehydrogenase reductase"/>
    <property type="match status" value="1"/>
</dbReference>
<dbReference type="SMART" id="SM00822">
    <property type="entry name" value="PKS_KR"/>
    <property type="match status" value="1"/>
</dbReference>
<dbReference type="Proteomes" id="UP000247555">
    <property type="component" value="Unassembled WGS sequence"/>
</dbReference>